<dbReference type="Gene3D" id="6.10.340.10">
    <property type="match status" value="1"/>
</dbReference>
<dbReference type="InterPro" id="IPR003594">
    <property type="entry name" value="HATPase_dom"/>
</dbReference>
<keyword evidence="8 11" id="KW-1133">Transmembrane helix</keyword>
<dbReference type="InterPro" id="IPR005467">
    <property type="entry name" value="His_kinase_dom"/>
</dbReference>
<evidence type="ECO:0000256" key="4">
    <source>
        <dbReference type="ARBA" id="ARBA00022553"/>
    </source>
</evidence>
<keyword evidence="10 11" id="KW-0472">Membrane</keyword>
<dbReference type="EMBL" id="WLVL01000058">
    <property type="protein sequence ID" value="MTB73410.1"/>
    <property type="molecule type" value="Genomic_DNA"/>
</dbReference>
<dbReference type="SMART" id="SM00387">
    <property type="entry name" value="HATPase_c"/>
    <property type="match status" value="1"/>
</dbReference>
<name>A0A6I3ITX3_9MICO</name>
<evidence type="ECO:0000313" key="14">
    <source>
        <dbReference type="EMBL" id="MTB73410.1"/>
    </source>
</evidence>
<sequence>MAPARTYSTGLATRLLAGQAIVLVAGALTVGLVAAMIGPPIFHDHLVEAGHQQNSPELVHIEMAYRDASLISVAVGVLISLLAAGAVTWFLSRRLRRPLEQVTAAAEELTRGHYSTRVPTIASGTELETLAAAFNTMASKLEGIEDTRRRMLSDLAHELRTPIATLSAYHEGLHDGIAALGPESRAALEEQTTRLARLADDIDEVSTAEEGRLALHLQAHRVMDLLWAAHEGMRDAFAAKGVNLVVETPTAPGLDVHVDHNRIGQVLTNLLSNALRHTPPGGTVILAAHRSGDEAAISVTDDGDGMTPEQLDHAFERFYRGDTARTRDRTGSGIGLTISKALIGSHHGSIYASSGGRGHGTRLTLTLPLL</sequence>
<dbReference type="RefSeq" id="WP_154594670.1">
    <property type="nucleotide sequence ID" value="NZ_WLVL01000058.1"/>
</dbReference>
<dbReference type="CDD" id="cd00082">
    <property type="entry name" value="HisKA"/>
    <property type="match status" value="1"/>
</dbReference>
<evidence type="ECO:0000256" key="11">
    <source>
        <dbReference type="SAM" id="Phobius"/>
    </source>
</evidence>
<evidence type="ECO:0000256" key="2">
    <source>
        <dbReference type="ARBA" id="ARBA00004236"/>
    </source>
</evidence>
<feature type="domain" description="HAMP" evidence="13">
    <location>
        <begin position="93"/>
        <end position="146"/>
    </location>
</feature>
<dbReference type="SUPFAM" id="SSF47384">
    <property type="entry name" value="Homodimeric domain of signal transducing histidine kinase"/>
    <property type="match status" value="1"/>
</dbReference>
<feature type="domain" description="Histidine kinase" evidence="12">
    <location>
        <begin position="154"/>
        <end position="370"/>
    </location>
</feature>
<dbReference type="InterPro" id="IPR050428">
    <property type="entry name" value="TCS_sensor_his_kinase"/>
</dbReference>
<dbReference type="InterPro" id="IPR003661">
    <property type="entry name" value="HisK_dim/P_dom"/>
</dbReference>
<dbReference type="GO" id="GO:0005886">
    <property type="term" value="C:plasma membrane"/>
    <property type="evidence" value="ECO:0007669"/>
    <property type="project" value="UniProtKB-SubCell"/>
</dbReference>
<dbReference type="SMART" id="SM00388">
    <property type="entry name" value="HisKA"/>
    <property type="match status" value="1"/>
</dbReference>
<comment type="caution">
    <text evidence="14">The sequence shown here is derived from an EMBL/GenBank/DDBJ whole genome shotgun (WGS) entry which is preliminary data.</text>
</comment>
<evidence type="ECO:0000256" key="1">
    <source>
        <dbReference type="ARBA" id="ARBA00000085"/>
    </source>
</evidence>
<keyword evidence="5" id="KW-0808">Transferase</keyword>
<dbReference type="Pfam" id="PF00672">
    <property type="entry name" value="HAMP"/>
    <property type="match status" value="1"/>
</dbReference>
<evidence type="ECO:0000256" key="3">
    <source>
        <dbReference type="ARBA" id="ARBA00012438"/>
    </source>
</evidence>
<comment type="subcellular location">
    <subcellularLocation>
        <location evidence="2">Cell membrane</location>
    </subcellularLocation>
</comment>
<accession>A0A6I3ITX3</accession>
<evidence type="ECO:0000256" key="10">
    <source>
        <dbReference type="ARBA" id="ARBA00023136"/>
    </source>
</evidence>
<dbReference type="CDD" id="cd00075">
    <property type="entry name" value="HATPase"/>
    <property type="match status" value="1"/>
</dbReference>
<dbReference type="Pfam" id="PF02518">
    <property type="entry name" value="HATPase_c"/>
    <property type="match status" value="1"/>
</dbReference>
<dbReference type="AlphaFoldDB" id="A0A6I3ITX3"/>
<keyword evidence="4" id="KW-0597">Phosphoprotein</keyword>
<dbReference type="InterPro" id="IPR036097">
    <property type="entry name" value="HisK_dim/P_sf"/>
</dbReference>
<evidence type="ECO:0000256" key="8">
    <source>
        <dbReference type="ARBA" id="ARBA00022989"/>
    </source>
</evidence>
<evidence type="ECO:0000259" key="13">
    <source>
        <dbReference type="PROSITE" id="PS50885"/>
    </source>
</evidence>
<dbReference type="Proteomes" id="UP000431092">
    <property type="component" value="Unassembled WGS sequence"/>
</dbReference>
<organism evidence="14 15">
    <name type="scientific">Arsenicicoccus cauae</name>
    <dbReference type="NCBI Taxonomy" id="2663847"/>
    <lineage>
        <taxon>Bacteria</taxon>
        <taxon>Bacillati</taxon>
        <taxon>Actinomycetota</taxon>
        <taxon>Actinomycetes</taxon>
        <taxon>Micrococcales</taxon>
        <taxon>Intrasporangiaceae</taxon>
        <taxon>Arsenicicoccus</taxon>
    </lineage>
</organism>
<dbReference type="EC" id="2.7.13.3" evidence="3"/>
<keyword evidence="7" id="KW-0418">Kinase</keyword>
<keyword evidence="6 11" id="KW-0812">Transmembrane</keyword>
<evidence type="ECO:0000256" key="5">
    <source>
        <dbReference type="ARBA" id="ARBA00022679"/>
    </source>
</evidence>
<dbReference type="PANTHER" id="PTHR45436">
    <property type="entry name" value="SENSOR HISTIDINE KINASE YKOH"/>
    <property type="match status" value="1"/>
</dbReference>
<feature type="transmembrane region" description="Helical" evidence="11">
    <location>
        <begin position="68"/>
        <end position="91"/>
    </location>
</feature>
<evidence type="ECO:0000313" key="15">
    <source>
        <dbReference type="Proteomes" id="UP000431092"/>
    </source>
</evidence>
<dbReference type="PROSITE" id="PS50885">
    <property type="entry name" value="HAMP"/>
    <property type="match status" value="1"/>
</dbReference>
<dbReference type="SUPFAM" id="SSF158472">
    <property type="entry name" value="HAMP domain-like"/>
    <property type="match status" value="1"/>
</dbReference>
<evidence type="ECO:0000256" key="9">
    <source>
        <dbReference type="ARBA" id="ARBA00023012"/>
    </source>
</evidence>
<comment type="catalytic activity">
    <reaction evidence="1">
        <text>ATP + protein L-histidine = ADP + protein N-phospho-L-histidine.</text>
        <dbReference type="EC" id="2.7.13.3"/>
    </reaction>
</comment>
<dbReference type="InterPro" id="IPR036890">
    <property type="entry name" value="HATPase_C_sf"/>
</dbReference>
<evidence type="ECO:0000256" key="6">
    <source>
        <dbReference type="ARBA" id="ARBA00022692"/>
    </source>
</evidence>
<feature type="transmembrane region" description="Helical" evidence="11">
    <location>
        <begin position="20"/>
        <end position="42"/>
    </location>
</feature>
<dbReference type="Gene3D" id="3.30.565.10">
    <property type="entry name" value="Histidine kinase-like ATPase, C-terminal domain"/>
    <property type="match status" value="1"/>
</dbReference>
<reference evidence="14 15" key="1">
    <citation type="submission" date="2019-11" db="EMBL/GenBank/DDBJ databases">
        <title>Whole genome sequencing identifies a novel species of the genus Arsenicicoccus isolated from human blood.</title>
        <authorList>
            <person name="Jeong J.H."/>
            <person name="Kweon O.J."/>
            <person name="Kim H.R."/>
            <person name="Kim T.-H."/>
            <person name="Ha S.-M."/>
            <person name="Lee M.-K."/>
        </authorList>
    </citation>
    <scope>NUCLEOTIDE SEQUENCE [LARGE SCALE GENOMIC DNA]</scope>
    <source>
        <strain evidence="14 15">MKL-02</strain>
    </source>
</reference>
<dbReference type="InterPro" id="IPR003660">
    <property type="entry name" value="HAMP_dom"/>
</dbReference>
<gene>
    <name evidence="14" type="ORF">GGG17_15865</name>
</gene>
<dbReference type="InterPro" id="IPR004358">
    <property type="entry name" value="Sig_transdc_His_kin-like_C"/>
</dbReference>
<dbReference type="Gene3D" id="1.10.287.130">
    <property type="match status" value="1"/>
</dbReference>
<dbReference type="Pfam" id="PF00512">
    <property type="entry name" value="HisKA"/>
    <property type="match status" value="1"/>
</dbReference>
<dbReference type="SMART" id="SM00304">
    <property type="entry name" value="HAMP"/>
    <property type="match status" value="1"/>
</dbReference>
<protein>
    <recommendedName>
        <fullName evidence="3">histidine kinase</fullName>
        <ecNumber evidence="3">2.7.13.3</ecNumber>
    </recommendedName>
</protein>
<evidence type="ECO:0000259" key="12">
    <source>
        <dbReference type="PROSITE" id="PS50109"/>
    </source>
</evidence>
<dbReference type="PANTHER" id="PTHR45436:SF5">
    <property type="entry name" value="SENSOR HISTIDINE KINASE TRCS"/>
    <property type="match status" value="1"/>
</dbReference>
<keyword evidence="15" id="KW-1185">Reference proteome</keyword>
<dbReference type="PRINTS" id="PR00344">
    <property type="entry name" value="BCTRLSENSOR"/>
</dbReference>
<dbReference type="SUPFAM" id="SSF55874">
    <property type="entry name" value="ATPase domain of HSP90 chaperone/DNA topoisomerase II/histidine kinase"/>
    <property type="match status" value="1"/>
</dbReference>
<evidence type="ECO:0000256" key="7">
    <source>
        <dbReference type="ARBA" id="ARBA00022777"/>
    </source>
</evidence>
<dbReference type="PROSITE" id="PS50109">
    <property type="entry name" value="HIS_KIN"/>
    <property type="match status" value="1"/>
</dbReference>
<dbReference type="FunFam" id="3.30.565.10:FF:000006">
    <property type="entry name" value="Sensor histidine kinase WalK"/>
    <property type="match status" value="1"/>
</dbReference>
<keyword evidence="9" id="KW-0902">Two-component regulatory system</keyword>
<dbReference type="GO" id="GO:0000155">
    <property type="term" value="F:phosphorelay sensor kinase activity"/>
    <property type="evidence" value="ECO:0007669"/>
    <property type="project" value="InterPro"/>
</dbReference>
<proteinExistence type="predicted"/>
<dbReference type="CDD" id="cd06225">
    <property type="entry name" value="HAMP"/>
    <property type="match status" value="1"/>
</dbReference>